<comment type="subcellular location">
    <subcellularLocation>
        <location evidence="1">Cytoplasm</location>
        <location evidence="1">Cytoskeleton</location>
        <location evidence="1">Cilium axoneme</location>
    </subcellularLocation>
</comment>
<name>A0ABR2YB26_9CHLO</name>
<evidence type="ECO:0000256" key="1">
    <source>
        <dbReference type="ARBA" id="ARBA00004430"/>
    </source>
</evidence>
<evidence type="ECO:0000313" key="2">
    <source>
        <dbReference type="EMBL" id="KAK9901325.1"/>
    </source>
</evidence>
<dbReference type="Gene3D" id="3.80.10.10">
    <property type="entry name" value="Ribonuclease Inhibitor"/>
    <property type="match status" value="1"/>
</dbReference>
<proteinExistence type="predicted"/>
<dbReference type="Proteomes" id="UP001491310">
    <property type="component" value="Unassembled WGS sequence"/>
</dbReference>
<dbReference type="InterPro" id="IPR032675">
    <property type="entry name" value="LRR_dom_sf"/>
</dbReference>
<gene>
    <name evidence="2" type="ORF">WJX75_006647</name>
</gene>
<dbReference type="SUPFAM" id="SSF52047">
    <property type="entry name" value="RNI-like"/>
    <property type="match status" value="1"/>
</dbReference>
<evidence type="ECO:0000313" key="3">
    <source>
        <dbReference type="Proteomes" id="UP001491310"/>
    </source>
</evidence>
<sequence length="302" mass="33786">MGAELREGVPQVGAPGALRAFRGTFVSQLMLYKAMMAKERCGTDGTRVMYVHDGPLQQFCARLLPLMSTLTALNLFIPSVPPLPALEHLKHLELHMMVFRMDIGEQLQGLYSLETLLLSCEHLEAVPDELCLKDMRLLRHVRLDHVFPVSLFLPPGCRLDLKGEVSIMEEVIGPEWKDALQHLIALTCVWTITRKTGLRVKNVQQLPDFLSMAPGSIQELSLHGKGMLDFSVGKEPLQLDPAIFSNLREIGAQEGYNGGLSYIGLPSEDTFGYHYSVFHGAQERCRCTMCWSCQNFGSLSRE</sequence>
<dbReference type="EMBL" id="JALJOT010000018">
    <property type="protein sequence ID" value="KAK9901325.1"/>
    <property type="molecule type" value="Genomic_DNA"/>
</dbReference>
<protein>
    <submittedName>
        <fullName evidence="2">Uncharacterized protein</fullName>
    </submittedName>
</protein>
<keyword evidence="3" id="KW-1185">Reference proteome</keyword>
<comment type="caution">
    <text evidence="2">The sequence shown here is derived from an EMBL/GenBank/DDBJ whole genome shotgun (WGS) entry which is preliminary data.</text>
</comment>
<accession>A0ABR2YB26</accession>
<reference evidence="2 3" key="1">
    <citation type="journal article" date="2024" name="Nat. Commun.">
        <title>Phylogenomics reveals the evolutionary origins of lichenization in chlorophyte algae.</title>
        <authorList>
            <person name="Puginier C."/>
            <person name="Libourel C."/>
            <person name="Otte J."/>
            <person name="Skaloud P."/>
            <person name="Haon M."/>
            <person name="Grisel S."/>
            <person name="Petersen M."/>
            <person name="Berrin J.G."/>
            <person name="Delaux P.M."/>
            <person name="Dal Grande F."/>
            <person name="Keller J."/>
        </authorList>
    </citation>
    <scope>NUCLEOTIDE SEQUENCE [LARGE SCALE GENOMIC DNA]</scope>
    <source>
        <strain evidence="2 3">SAG 216-7</strain>
    </source>
</reference>
<organism evidence="2 3">
    <name type="scientific">Coccomyxa subellipsoidea</name>
    <dbReference type="NCBI Taxonomy" id="248742"/>
    <lineage>
        <taxon>Eukaryota</taxon>
        <taxon>Viridiplantae</taxon>
        <taxon>Chlorophyta</taxon>
        <taxon>core chlorophytes</taxon>
        <taxon>Trebouxiophyceae</taxon>
        <taxon>Trebouxiophyceae incertae sedis</taxon>
        <taxon>Coccomyxaceae</taxon>
        <taxon>Coccomyxa</taxon>
    </lineage>
</organism>